<dbReference type="GO" id="GO:0005737">
    <property type="term" value="C:cytoplasm"/>
    <property type="evidence" value="ECO:0007669"/>
    <property type="project" value="TreeGrafter"/>
</dbReference>
<feature type="domain" description="Rieske" evidence="12">
    <location>
        <begin position="78"/>
        <end position="134"/>
    </location>
</feature>
<evidence type="ECO:0000256" key="4">
    <source>
        <dbReference type="ARBA" id="ARBA00022723"/>
    </source>
</evidence>
<keyword evidence="14" id="KW-1185">Reference proteome</keyword>
<reference evidence="14" key="1">
    <citation type="submission" date="2013-06" db="EMBL/GenBank/DDBJ databases">
        <authorList>
            <person name="Zhao Q."/>
        </authorList>
    </citation>
    <scope>NUCLEOTIDE SEQUENCE</scope>
    <source>
        <strain evidence="14">cv. W1943</strain>
    </source>
</reference>
<keyword evidence="7" id="KW-0560">Oxidoreductase</keyword>
<keyword evidence="5" id="KW-0809">Transit peptide</keyword>
<feature type="region of interest" description="Disordered" evidence="11">
    <location>
        <begin position="129"/>
        <end position="156"/>
    </location>
</feature>
<organism evidence="13 14">
    <name type="scientific">Oryza rufipogon</name>
    <name type="common">Brownbeard rice</name>
    <name type="synonym">Asian wild rice</name>
    <dbReference type="NCBI Taxonomy" id="4529"/>
    <lineage>
        <taxon>Eukaryota</taxon>
        <taxon>Viridiplantae</taxon>
        <taxon>Streptophyta</taxon>
        <taxon>Embryophyta</taxon>
        <taxon>Tracheophyta</taxon>
        <taxon>Spermatophyta</taxon>
        <taxon>Magnoliopsida</taxon>
        <taxon>Liliopsida</taxon>
        <taxon>Poales</taxon>
        <taxon>Poaceae</taxon>
        <taxon>BOP clade</taxon>
        <taxon>Oryzoideae</taxon>
        <taxon>Oryzeae</taxon>
        <taxon>Oryzinae</taxon>
        <taxon>Oryza</taxon>
    </lineage>
</organism>
<keyword evidence="10" id="KW-0472">Membrane</keyword>
<dbReference type="STRING" id="4529.A0A0E0P2T4"/>
<reference evidence="13" key="2">
    <citation type="submission" date="2015-06" db="UniProtKB">
        <authorList>
            <consortium name="EnsemblPlants"/>
        </authorList>
    </citation>
    <scope>IDENTIFICATION</scope>
</reference>
<evidence type="ECO:0000256" key="2">
    <source>
        <dbReference type="ARBA" id="ARBA00022692"/>
    </source>
</evidence>
<keyword evidence="8" id="KW-0408">Iron</keyword>
<dbReference type="InterPro" id="IPR017941">
    <property type="entry name" value="Rieske_2Fe-2S"/>
</dbReference>
<evidence type="ECO:0000256" key="3">
    <source>
        <dbReference type="ARBA" id="ARBA00022714"/>
    </source>
</evidence>
<evidence type="ECO:0000256" key="5">
    <source>
        <dbReference type="ARBA" id="ARBA00022946"/>
    </source>
</evidence>
<dbReference type="SUPFAM" id="SSF50022">
    <property type="entry name" value="ISP domain"/>
    <property type="match status" value="1"/>
</dbReference>
<dbReference type="OMA" id="IFQRDIA"/>
<keyword evidence="4" id="KW-0479">Metal-binding</keyword>
<dbReference type="Proteomes" id="UP000008022">
    <property type="component" value="Unassembled WGS sequence"/>
</dbReference>
<evidence type="ECO:0000313" key="13">
    <source>
        <dbReference type="EnsemblPlants" id="ORUFI03G39670.1"/>
    </source>
</evidence>
<dbReference type="GO" id="GO:0046872">
    <property type="term" value="F:metal ion binding"/>
    <property type="evidence" value="ECO:0007669"/>
    <property type="project" value="UniProtKB-KW"/>
</dbReference>
<evidence type="ECO:0000256" key="6">
    <source>
        <dbReference type="ARBA" id="ARBA00022989"/>
    </source>
</evidence>
<dbReference type="eggNOG" id="ENOG502QR6Q">
    <property type="taxonomic scope" value="Eukaryota"/>
</dbReference>
<sequence length="239" mass="26361">MAPFSLHLLFRARTSLPLRHGVPRPRAASLAPRRRLRQPRCTSTGRLSSMPAPSAETETVAAPPVVGAEERFEWLDQWYPVAPVCDLDPRRPHGKMVMGLSVVAWLDGGGEWRVVDDACPHRLAPLSEGRVDGRAASSAPTMAGASTATAPASSSPRLPPSALLYFFSSSPRSISKVHKNSKACVASYPSVVQNNILWFYPRSEPEYCDVLKRKRPPYVPEIDDDDPSHFMSLYTQEIN</sequence>
<protein>
    <recommendedName>
        <fullName evidence="12">Rieske domain-containing protein</fullName>
    </recommendedName>
</protein>
<dbReference type="InterPro" id="IPR036922">
    <property type="entry name" value="Rieske_2Fe-2S_sf"/>
</dbReference>
<dbReference type="PANTHER" id="PTHR21266:SF32">
    <property type="entry name" value="CHOLESTEROL 7-DESATURASE NVD"/>
    <property type="match status" value="1"/>
</dbReference>
<evidence type="ECO:0000256" key="10">
    <source>
        <dbReference type="ARBA" id="ARBA00023136"/>
    </source>
</evidence>
<keyword evidence="9" id="KW-0411">Iron-sulfur</keyword>
<dbReference type="GO" id="GO:0016491">
    <property type="term" value="F:oxidoreductase activity"/>
    <property type="evidence" value="ECO:0007669"/>
    <property type="project" value="UniProtKB-KW"/>
</dbReference>
<feature type="region of interest" description="Disordered" evidence="11">
    <location>
        <begin position="21"/>
        <end position="60"/>
    </location>
</feature>
<dbReference type="Gene3D" id="2.102.10.10">
    <property type="entry name" value="Rieske [2Fe-2S] iron-sulphur domain"/>
    <property type="match status" value="1"/>
</dbReference>
<accession>A0A0E0P2T4</accession>
<dbReference type="Pfam" id="PF00355">
    <property type="entry name" value="Rieske"/>
    <property type="match status" value="1"/>
</dbReference>
<dbReference type="PROSITE" id="PS51296">
    <property type="entry name" value="RIESKE"/>
    <property type="match status" value="1"/>
</dbReference>
<dbReference type="HOGENOM" id="CLU_003927_2_0_1"/>
<proteinExistence type="predicted"/>
<evidence type="ECO:0000256" key="8">
    <source>
        <dbReference type="ARBA" id="ARBA00023004"/>
    </source>
</evidence>
<evidence type="ECO:0000256" key="9">
    <source>
        <dbReference type="ARBA" id="ARBA00023014"/>
    </source>
</evidence>
<evidence type="ECO:0000313" key="14">
    <source>
        <dbReference type="Proteomes" id="UP000008022"/>
    </source>
</evidence>
<feature type="compositionally biased region" description="Low complexity" evidence="11">
    <location>
        <begin position="135"/>
        <end position="156"/>
    </location>
</feature>
<name>A0A0E0P2T4_ORYRU</name>
<dbReference type="EnsemblPlants" id="ORUFI03G39670.1">
    <property type="protein sequence ID" value="ORUFI03G39670.1"/>
    <property type="gene ID" value="ORUFI03G39670"/>
</dbReference>
<evidence type="ECO:0000256" key="1">
    <source>
        <dbReference type="ARBA" id="ARBA00004370"/>
    </source>
</evidence>
<evidence type="ECO:0000256" key="7">
    <source>
        <dbReference type="ARBA" id="ARBA00023002"/>
    </source>
</evidence>
<evidence type="ECO:0000259" key="12">
    <source>
        <dbReference type="PROSITE" id="PS51296"/>
    </source>
</evidence>
<dbReference type="Gramene" id="ORUFI03G39670.1">
    <property type="protein sequence ID" value="ORUFI03G39670.1"/>
    <property type="gene ID" value="ORUFI03G39670"/>
</dbReference>
<dbReference type="GO" id="GO:0016020">
    <property type="term" value="C:membrane"/>
    <property type="evidence" value="ECO:0007669"/>
    <property type="project" value="UniProtKB-SubCell"/>
</dbReference>
<keyword evidence="2" id="KW-0812">Transmembrane</keyword>
<dbReference type="InterPro" id="IPR050584">
    <property type="entry name" value="Cholesterol_7-desaturase"/>
</dbReference>
<keyword evidence="3" id="KW-0001">2Fe-2S</keyword>
<dbReference type="AlphaFoldDB" id="A0A0E0P2T4"/>
<dbReference type="PANTHER" id="PTHR21266">
    <property type="entry name" value="IRON-SULFUR DOMAIN CONTAINING PROTEIN"/>
    <property type="match status" value="1"/>
</dbReference>
<dbReference type="GO" id="GO:0051537">
    <property type="term" value="F:2 iron, 2 sulfur cluster binding"/>
    <property type="evidence" value="ECO:0007669"/>
    <property type="project" value="UniProtKB-KW"/>
</dbReference>
<evidence type="ECO:0000256" key="11">
    <source>
        <dbReference type="SAM" id="MobiDB-lite"/>
    </source>
</evidence>
<comment type="subcellular location">
    <subcellularLocation>
        <location evidence="1">Membrane</location>
    </subcellularLocation>
</comment>
<keyword evidence="6" id="KW-1133">Transmembrane helix</keyword>